<keyword evidence="1" id="KW-0489">Methyltransferase</keyword>
<sequence>MAFPTGSMTALVRQIEKNTGAFIEHFTAKGLPEPSFDNGDNLALGEELPADIAAAREAAIEAAHELHDLLLGPLGLIVECSGQQYLLLCIQYLYRHRIAYAVPVDGEKTFAEIAEACSLNEKDLTRFLRVAISQHVFKEVRKGSVAHTAASKMLLNNPMLEAWTLNIAQEFWPALSRAVDAAEKWPGSEEPNETGYSLAHNTDENPFDVIKKDHKRHQQFVDAMSFSHLHPSYSVKYLVDNFDFESIGRGTIVDIGGSYGQVSIAIAEKYPDVTCIVQDLEGTISGLSVPEPISRRVLGMPHDFFTPQPVRGADVYLLRWILHDWSDKYCIKILQCLIPGLKKGAKVVINDICIPEPGQLSIRAERFLRRLMDISMKAFNNARERDAETWEWLFSMADKRFQFKGITLPPDARMAIIMAEWTG</sequence>
<dbReference type="EMBL" id="MU003508">
    <property type="protein sequence ID" value="KAF2470381.1"/>
    <property type="molecule type" value="Genomic_DNA"/>
</dbReference>
<evidence type="ECO:0000313" key="1">
    <source>
        <dbReference type="EMBL" id="KAF2470381.1"/>
    </source>
</evidence>
<protein>
    <submittedName>
        <fullName evidence="1">S-adenosyl-L-methionine-dependent methyltransferase</fullName>
    </submittedName>
</protein>
<organism evidence="1 2">
    <name type="scientific">Lindgomyces ingoldianus</name>
    <dbReference type="NCBI Taxonomy" id="673940"/>
    <lineage>
        <taxon>Eukaryota</taxon>
        <taxon>Fungi</taxon>
        <taxon>Dikarya</taxon>
        <taxon>Ascomycota</taxon>
        <taxon>Pezizomycotina</taxon>
        <taxon>Dothideomycetes</taxon>
        <taxon>Pleosporomycetidae</taxon>
        <taxon>Pleosporales</taxon>
        <taxon>Lindgomycetaceae</taxon>
        <taxon>Lindgomyces</taxon>
    </lineage>
</organism>
<evidence type="ECO:0000313" key="2">
    <source>
        <dbReference type="Proteomes" id="UP000799755"/>
    </source>
</evidence>
<feature type="non-terminal residue" evidence="1">
    <location>
        <position position="423"/>
    </location>
</feature>
<keyword evidence="1" id="KW-0808">Transferase</keyword>
<keyword evidence="2" id="KW-1185">Reference proteome</keyword>
<name>A0ACB6QU31_9PLEO</name>
<accession>A0ACB6QU31</accession>
<gene>
    <name evidence="1" type="ORF">BDR25DRAFT_262252</name>
</gene>
<comment type="caution">
    <text evidence="1">The sequence shown here is derived from an EMBL/GenBank/DDBJ whole genome shotgun (WGS) entry which is preliminary data.</text>
</comment>
<proteinExistence type="predicted"/>
<reference evidence="1" key="1">
    <citation type="journal article" date="2020" name="Stud. Mycol.">
        <title>101 Dothideomycetes genomes: a test case for predicting lifestyles and emergence of pathogens.</title>
        <authorList>
            <person name="Haridas S."/>
            <person name="Albert R."/>
            <person name="Binder M."/>
            <person name="Bloem J."/>
            <person name="Labutti K."/>
            <person name="Salamov A."/>
            <person name="Andreopoulos B."/>
            <person name="Baker S."/>
            <person name="Barry K."/>
            <person name="Bills G."/>
            <person name="Bluhm B."/>
            <person name="Cannon C."/>
            <person name="Castanera R."/>
            <person name="Culley D."/>
            <person name="Daum C."/>
            <person name="Ezra D."/>
            <person name="Gonzalez J."/>
            <person name="Henrissat B."/>
            <person name="Kuo A."/>
            <person name="Liang C."/>
            <person name="Lipzen A."/>
            <person name="Lutzoni F."/>
            <person name="Magnuson J."/>
            <person name="Mondo S."/>
            <person name="Nolan M."/>
            <person name="Ohm R."/>
            <person name="Pangilinan J."/>
            <person name="Park H.-J."/>
            <person name="Ramirez L."/>
            <person name="Alfaro M."/>
            <person name="Sun H."/>
            <person name="Tritt A."/>
            <person name="Yoshinaga Y."/>
            <person name="Zwiers L.-H."/>
            <person name="Turgeon B."/>
            <person name="Goodwin S."/>
            <person name="Spatafora J."/>
            <person name="Crous P."/>
            <person name="Grigoriev I."/>
        </authorList>
    </citation>
    <scope>NUCLEOTIDE SEQUENCE</scope>
    <source>
        <strain evidence="1">ATCC 200398</strain>
    </source>
</reference>
<dbReference type="Proteomes" id="UP000799755">
    <property type="component" value="Unassembled WGS sequence"/>
</dbReference>